<dbReference type="GO" id="GO:0005634">
    <property type="term" value="C:nucleus"/>
    <property type="evidence" value="ECO:0007669"/>
    <property type="project" value="UniProtKB-SubCell"/>
</dbReference>
<organism evidence="5 6">
    <name type="scientific">Xylaria arbuscula</name>
    <dbReference type="NCBI Taxonomy" id="114810"/>
    <lineage>
        <taxon>Eukaryota</taxon>
        <taxon>Fungi</taxon>
        <taxon>Dikarya</taxon>
        <taxon>Ascomycota</taxon>
        <taxon>Pezizomycotina</taxon>
        <taxon>Sordariomycetes</taxon>
        <taxon>Xylariomycetidae</taxon>
        <taxon>Xylariales</taxon>
        <taxon>Xylariaceae</taxon>
        <taxon>Xylaria</taxon>
    </lineage>
</organism>
<evidence type="ECO:0000313" key="6">
    <source>
        <dbReference type="Proteomes" id="UP001148614"/>
    </source>
</evidence>
<dbReference type="InterPro" id="IPR001138">
    <property type="entry name" value="Zn2Cys6_DnaBD"/>
</dbReference>
<dbReference type="SMART" id="SM00066">
    <property type="entry name" value="GAL4"/>
    <property type="match status" value="1"/>
</dbReference>
<dbReference type="PROSITE" id="PS50048">
    <property type="entry name" value="ZN2_CY6_FUNGAL_2"/>
    <property type="match status" value="1"/>
</dbReference>
<evidence type="ECO:0000256" key="3">
    <source>
        <dbReference type="SAM" id="MobiDB-lite"/>
    </source>
</evidence>
<evidence type="ECO:0000256" key="2">
    <source>
        <dbReference type="ARBA" id="ARBA00023242"/>
    </source>
</evidence>
<evidence type="ECO:0000313" key="5">
    <source>
        <dbReference type="EMBL" id="KAJ3580473.1"/>
    </source>
</evidence>
<comment type="subcellular location">
    <subcellularLocation>
        <location evidence="1">Nucleus</location>
    </subcellularLocation>
</comment>
<feature type="domain" description="Zn(2)-C6 fungal-type" evidence="4">
    <location>
        <begin position="30"/>
        <end position="60"/>
    </location>
</feature>
<dbReference type="InterPro" id="IPR021858">
    <property type="entry name" value="Fun_TF"/>
</dbReference>
<accession>A0A9W8NNH7</accession>
<comment type="caution">
    <text evidence="5">The sequence shown here is derived from an EMBL/GenBank/DDBJ whole genome shotgun (WGS) entry which is preliminary data.</text>
</comment>
<proteinExistence type="predicted"/>
<keyword evidence="2" id="KW-0539">Nucleus</keyword>
<reference evidence="5" key="1">
    <citation type="submission" date="2022-07" db="EMBL/GenBank/DDBJ databases">
        <title>Genome Sequence of Xylaria arbuscula.</title>
        <authorList>
            <person name="Buettner E."/>
        </authorList>
    </citation>
    <scope>NUCLEOTIDE SEQUENCE</scope>
    <source>
        <strain evidence="5">VT107</strain>
    </source>
</reference>
<sequence>MQRDTIKTPTKSTVGSASKASATVKRSRSGCQQCRQRRRKCDEQHPSCSACMQRNLPCDWSREASRARVSNRQVQYNKEFEVPRDMRSLVTIFTVPTMSIKEKLLAHFCANSPLWLTIGGDTRKSTLLDLIMPVATRSQLVSDCILALAAGDLSKYEPSSSEMSNLTNSFYGQAMAGLRSTLNHESDLCDPAGDDTLLAILILCAHEAVNFTETDRILPHINAAAAICYNRSYSMATDSRLRGLLFEFFCYFFALTSFSHGHALHLYLGRHIFDSTTDDGPGILLGRRCREVFSCILEVAMLARQPYQTSPEAEQSRVDELFLLKAQLSGWSSLPLQDDDIMAQDEHIIAELYRVACIVHIQTTLTSDHLDDSMELQHLVAQFISALDLLPPSSPANGILCWPLVVVGMAAEVATHRRLIVGRLRAMHGIWRSDILSKSTDLLHRIWKRDKKTTGSCIQGTPRHYTHRTFGPDFGQEEFQYSLVLL</sequence>
<name>A0A9W8NNH7_9PEZI</name>
<dbReference type="Pfam" id="PF11951">
    <property type="entry name" value="Fungal_trans_2"/>
    <property type="match status" value="1"/>
</dbReference>
<dbReference type="GO" id="GO:0000981">
    <property type="term" value="F:DNA-binding transcription factor activity, RNA polymerase II-specific"/>
    <property type="evidence" value="ECO:0007669"/>
    <property type="project" value="InterPro"/>
</dbReference>
<gene>
    <name evidence="5" type="ORF">NPX13_g82</name>
</gene>
<evidence type="ECO:0000259" key="4">
    <source>
        <dbReference type="PROSITE" id="PS50048"/>
    </source>
</evidence>
<dbReference type="GO" id="GO:0000976">
    <property type="term" value="F:transcription cis-regulatory region binding"/>
    <property type="evidence" value="ECO:0007669"/>
    <property type="project" value="TreeGrafter"/>
</dbReference>
<dbReference type="GO" id="GO:0008270">
    <property type="term" value="F:zinc ion binding"/>
    <property type="evidence" value="ECO:0007669"/>
    <property type="project" value="InterPro"/>
</dbReference>
<dbReference type="PANTHER" id="PTHR37534">
    <property type="entry name" value="TRANSCRIPTIONAL ACTIVATOR PROTEIN UGA3"/>
    <property type="match status" value="1"/>
</dbReference>
<keyword evidence="6" id="KW-1185">Reference proteome</keyword>
<dbReference type="PRINTS" id="PR00755">
    <property type="entry name" value="AFLATOXINBRP"/>
</dbReference>
<feature type="compositionally biased region" description="Polar residues" evidence="3">
    <location>
        <begin position="7"/>
        <end position="21"/>
    </location>
</feature>
<evidence type="ECO:0000256" key="1">
    <source>
        <dbReference type="ARBA" id="ARBA00004123"/>
    </source>
</evidence>
<dbReference type="InterPro" id="IPR036864">
    <property type="entry name" value="Zn2-C6_fun-type_DNA-bd_sf"/>
</dbReference>
<dbReference type="CDD" id="cd00067">
    <property type="entry name" value="GAL4"/>
    <property type="match status" value="1"/>
</dbReference>
<dbReference type="GO" id="GO:0045944">
    <property type="term" value="P:positive regulation of transcription by RNA polymerase II"/>
    <property type="evidence" value="ECO:0007669"/>
    <property type="project" value="TreeGrafter"/>
</dbReference>
<dbReference type="SUPFAM" id="SSF57701">
    <property type="entry name" value="Zn2/Cys6 DNA-binding domain"/>
    <property type="match status" value="1"/>
</dbReference>
<dbReference type="Proteomes" id="UP001148614">
    <property type="component" value="Unassembled WGS sequence"/>
</dbReference>
<dbReference type="AlphaFoldDB" id="A0A9W8NNH7"/>
<dbReference type="Pfam" id="PF00172">
    <property type="entry name" value="Zn_clus"/>
    <property type="match status" value="1"/>
</dbReference>
<protein>
    <recommendedName>
        <fullName evidence="4">Zn(2)-C6 fungal-type domain-containing protein</fullName>
    </recommendedName>
</protein>
<dbReference type="PROSITE" id="PS00463">
    <property type="entry name" value="ZN2_CY6_FUNGAL_1"/>
    <property type="match status" value="1"/>
</dbReference>
<dbReference type="EMBL" id="JANPWZ010000004">
    <property type="protein sequence ID" value="KAJ3580473.1"/>
    <property type="molecule type" value="Genomic_DNA"/>
</dbReference>
<dbReference type="Gene3D" id="4.10.240.10">
    <property type="entry name" value="Zn(2)-C6 fungal-type DNA-binding domain"/>
    <property type="match status" value="1"/>
</dbReference>
<feature type="region of interest" description="Disordered" evidence="3">
    <location>
        <begin position="1"/>
        <end position="22"/>
    </location>
</feature>
<dbReference type="PANTHER" id="PTHR37534:SF16">
    <property type="entry name" value="ZN(II)2CYS6 TRANSCRIPTION FACTOR (EUROFUNG)-RELATED"/>
    <property type="match status" value="1"/>
</dbReference>